<dbReference type="SMART" id="SM01003">
    <property type="entry name" value="AlaDh_PNT_N"/>
    <property type="match status" value="1"/>
</dbReference>
<evidence type="ECO:0000256" key="5">
    <source>
        <dbReference type="ARBA" id="ARBA00012847"/>
    </source>
</evidence>
<dbReference type="InterPro" id="IPR028889">
    <property type="entry name" value="USP"/>
</dbReference>
<feature type="compositionally biased region" description="Low complexity" evidence="14">
    <location>
        <begin position="894"/>
        <end position="916"/>
    </location>
</feature>
<evidence type="ECO:0000256" key="11">
    <source>
        <dbReference type="ARBA" id="ARBA00023157"/>
    </source>
</evidence>
<dbReference type="Pfam" id="PF05222">
    <property type="entry name" value="AlaDh_PNT_N"/>
    <property type="match status" value="1"/>
</dbReference>
<dbReference type="EC" id="1.5.1.7" evidence="5"/>
<dbReference type="Gene3D" id="3.40.50.720">
    <property type="entry name" value="NAD(P)-binding Rossmann-like Domain"/>
    <property type="match status" value="2"/>
</dbReference>
<keyword evidence="11" id="KW-1015">Disulfide bond</keyword>
<dbReference type="GO" id="GO:0016579">
    <property type="term" value="P:protein deubiquitination"/>
    <property type="evidence" value="ECO:0007669"/>
    <property type="project" value="InterPro"/>
</dbReference>
<evidence type="ECO:0000256" key="9">
    <source>
        <dbReference type="ARBA" id="ARBA00023027"/>
    </source>
</evidence>
<dbReference type="InterPro" id="IPR007886">
    <property type="entry name" value="AlaDH/PNT_N"/>
</dbReference>
<evidence type="ECO:0000256" key="10">
    <source>
        <dbReference type="ARBA" id="ARBA00023154"/>
    </source>
</evidence>
<evidence type="ECO:0000256" key="1">
    <source>
        <dbReference type="ARBA" id="ARBA00004078"/>
    </source>
</evidence>
<evidence type="ECO:0000313" key="17">
    <source>
        <dbReference type="Proteomes" id="UP000248817"/>
    </source>
</evidence>
<keyword evidence="9" id="KW-0520">NAD</keyword>
<dbReference type="InterPro" id="IPR036291">
    <property type="entry name" value="NAD(P)-bd_dom_sf"/>
</dbReference>
<dbReference type="PROSITE" id="PS00972">
    <property type="entry name" value="USP_1"/>
    <property type="match status" value="1"/>
</dbReference>
<dbReference type="InterPro" id="IPR007698">
    <property type="entry name" value="AlaDH/PNT_NAD(H)-bd"/>
</dbReference>
<protein>
    <recommendedName>
        <fullName evidence="6">Saccharopine dehydrogenase [NAD(+), L-lysine-forming]</fullName>
        <ecNumber evidence="5">1.5.1.7</ecNumber>
    </recommendedName>
    <alternativeName>
        <fullName evidence="12">Lysine--2-oxoglutarate reductase</fullName>
    </alternativeName>
</protein>
<proteinExistence type="inferred from homology"/>
<evidence type="ECO:0000256" key="8">
    <source>
        <dbReference type="ARBA" id="ARBA00023002"/>
    </source>
</evidence>
<evidence type="ECO:0000259" key="15">
    <source>
        <dbReference type="PROSITE" id="PS50235"/>
    </source>
</evidence>
<feature type="compositionally biased region" description="Polar residues" evidence="14">
    <location>
        <begin position="977"/>
        <end position="1003"/>
    </location>
</feature>
<keyword evidence="10" id="KW-0457">Lysine biosynthesis</keyword>
<feature type="domain" description="USP" evidence="15">
    <location>
        <begin position="459"/>
        <end position="1048"/>
    </location>
</feature>
<dbReference type="Pfam" id="PF00443">
    <property type="entry name" value="UCH"/>
    <property type="match status" value="1"/>
</dbReference>
<feature type="region of interest" description="Disordered" evidence="14">
    <location>
        <begin position="861"/>
        <end position="1013"/>
    </location>
</feature>
<comment type="subunit">
    <text evidence="4">Monomer.</text>
</comment>
<comment type="function">
    <text evidence="1">Catalyzes the NAD(+)-dependent cleavage of saccharopine to L-lysine and 2-oxoglutarate, the final step in the alpha-aminoadipate (AAA) pathway for lysin biosynthesis.</text>
</comment>
<dbReference type="InterPro" id="IPR038765">
    <property type="entry name" value="Papain-like_cys_pep_sf"/>
</dbReference>
<dbReference type="PROSITE" id="PS50235">
    <property type="entry name" value="USP_3"/>
    <property type="match status" value="1"/>
</dbReference>
<dbReference type="PANTHER" id="PTHR11133:SF23">
    <property type="entry name" value="SACCHAROPINE DEHYDROGENASE [NAD(+), L-LYSINE-FORMING]"/>
    <property type="match status" value="1"/>
</dbReference>
<dbReference type="GO" id="GO:0005737">
    <property type="term" value="C:cytoplasm"/>
    <property type="evidence" value="ECO:0007669"/>
    <property type="project" value="TreeGrafter"/>
</dbReference>
<dbReference type="SUPFAM" id="SSF51735">
    <property type="entry name" value="NAD(P)-binding Rossmann-fold domains"/>
    <property type="match status" value="1"/>
</dbReference>
<dbReference type="InterPro" id="IPR051168">
    <property type="entry name" value="AASS"/>
</dbReference>
<evidence type="ECO:0000256" key="14">
    <source>
        <dbReference type="SAM" id="MobiDB-lite"/>
    </source>
</evidence>
<evidence type="ECO:0000256" key="6">
    <source>
        <dbReference type="ARBA" id="ARBA00021221"/>
    </source>
</evidence>
<keyword evidence="17" id="KW-1185">Reference proteome</keyword>
<evidence type="ECO:0000256" key="13">
    <source>
        <dbReference type="ARBA" id="ARBA00047860"/>
    </source>
</evidence>
<feature type="compositionally biased region" description="Low complexity" evidence="14">
    <location>
        <begin position="923"/>
        <end position="952"/>
    </location>
</feature>
<comment type="similarity">
    <text evidence="3">Belongs to the AlaDH/PNT family.</text>
</comment>
<dbReference type="Gene3D" id="3.90.70.10">
    <property type="entry name" value="Cysteine proteinases"/>
    <property type="match status" value="1"/>
</dbReference>
<reference evidence="16 17" key="1">
    <citation type="submission" date="2018-02" db="EMBL/GenBank/DDBJ databases">
        <title>The genomes of Aspergillus section Nigri reveals drivers in fungal speciation.</title>
        <authorList>
            <consortium name="DOE Joint Genome Institute"/>
            <person name="Vesth T.C."/>
            <person name="Nybo J."/>
            <person name="Theobald S."/>
            <person name="Brandl J."/>
            <person name="Frisvad J.C."/>
            <person name="Nielsen K.F."/>
            <person name="Lyhne E.K."/>
            <person name="Kogle M.E."/>
            <person name="Kuo A."/>
            <person name="Riley R."/>
            <person name="Clum A."/>
            <person name="Nolan M."/>
            <person name="Lipzen A."/>
            <person name="Salamov A."/>
            <person name="Henrissat B."/>
            <person name="Wiebenga A."/>
            <person name="De vries R.P."/>
            <person name="Grigoriev I.V."/>
            <person name="Mortensen U.H."/>
            <person name="Andersen M.R."/>
            <person name="Baker S.E."/>
        </authorList>
    </citation>
    <scope>NUCLEOTIDE SEQUENCE [LARGE SCALE GENOMIC DNA]</scope>
    <source>
        <strain evidence="16 17">CBS 114.80</strain>
    </source>
</reference>
<dbReference type="InterPro" id="IPR001394">
    <property type="entry name" value="Peptidase_C19_UCH"/>
</dbReference>
<dbReference type="InterPro" id="IPR027281">
    <property type="entry name" value="Lys1"/>
</dbReference>
<dbReference type="GO" id="GO:0004754">
    <property type="term" value="F:saccharopine dehydrogenase (NAD+, L-lysine-forming) activity"/>
    <property type="evidence" value="ECO:0007669"/>
    <property type="project" value="UniProtKB-EC"/>
</dbReference>
<dbReference type="CDD" id="cd12188">
    <property type="entry name" value="SDH"/>
    <property type="match status" value="1"/>
</dbReference>
<comment type="catalytic activity">
    <reaction evidence="13">
        <text>L-saccharopine + NAD(+) + H2O = L-lysine + 2-oxoglutarate + NADH + H(+)</text>
        <dbReference type="Rhea" id="RHEA:12440"/>
        <dbReference type="ChEBI" id="CHEBI:15377"/>
        <dbReference type="ChEBI" id="CHEBI:15378"/>
        <dbReference type="ChEBI" id="CHEBI:16810"/>
        <dbReference type="ChEBI" id="CHEBI:32551"/>
        <dbReference type="ChEBI" id="CHEBI:57540"/>
        <dbReference type="ChEBI" id="CHEBI:57945"/>
        <dbReference type="ChEBI" id="CHEBI:57951"/>
        <dbReference type="EC" id="1.5.1.7"/>
    </reaction>
</comment>
<feature type="compositionally biased region" description="Polar residues" evidence="14">
    <location>
        <begin position="861"/>
        <end position="874"/>
    </location>
</feature>
<organism evidence="16 17">
    <name type="scientific">Aspergillus indologenus CBS 114.80</name>
    <dbReference type="NCBI Taxonomy" id="1450541"/>
    <lineage>
        <taxon>Eukaryota</taxon>
        <taxon>Fungi</taxon>
        <taxon>Dikarya</taxon>
        <taxon>Ascomycota</taxon>
        <taxon>Pezizomycotina</taxon>
        <taxon>Eurotiomycetes</taxon>
        <taxon>Eurotiomycetidae</taxon>
        <taxon>Eurotiales</taxon>
        <taxon>Aspergillaceae</taxon>
        <taxon>Aspergillus</taxon>
        <taxon>Aspergillus subgen. Circumdati</taxon>
    </lineage>
</organism>
<gene>
    <name evidence="16" type="ORF">BP00DRAFT_485694</name>
</gene>
<keyword evidence="7" id="KW-0028">Amino-acid biosynthesis</keyword>
<dbReference type="GO" id="GO:0004843">
    <property type="term" value="F:cysteine-type deubiquitinase activity"/>
    <property type="evidence" value="ECO:0007669"/>
    <property type="project" value="InterPro"/>
</dbReference>
<dbReference type="UniPathway" id="UPA00033">
    <property type="reaction ID" value="UER00034"/>
</dbReference>
<dbReference type="CDD" id="cd02662">
    <property type="entry name" value="Peptidase_C19F"/>
    <property type="match status" value="1"/>
</dbReference>
<dbReference type="FunFam" id="3.40.50.720:FF:000627">
    <property type="entry name" value="Saccharopine dehydrogenase [NAD(+), L-lysine-forming]"/>
    <property type="match status" value="1"/>
</dbReference>
<evidence type="ECO:0000256" key="7">
    <source>
        <dbReference type="ARBA" id="ARBA00022605"/>
    </source>
</evidence>
<keyword evidence="8" id="KW-0560">Oxidoreductase</keyword>
<dbReference type="GO" id="GO:0019878">
    <property type="term" value="P:lysine biosynthetic process via aminoadipic acid"/>
    <property type="evidence" value="ECO:0007669"/>
    <property type="project" value="UniProtKB-UniPathway"/>
</dbReference>
<dbReference type="SUPFAM" id="SSF52283">
    <property type="entry name" value="Formate/glycerate dehydrogenase catalytic domain-like"/>
    <property type="match status" value="1"/>
</dbReference>
<dbReference type="SMART" id="SM01002">
    <property type="entry name" value="AlaDh_PNT_C"/>
    <property type="match status" value="1"/>
</dbReference>
<dbReference type="FunFam" id="3.40.50.720:FF:000217">
    <property type="entry name" value="Saccharopine dehydrogenase [NAD(+), L-lysine-forming]"/>
    <property type="match status" value="1"/>
</dbReference>
<comment type="pathway">
    <text evidence="2">Amino-acid biosynthesis; L-lysine biosynthesis via AAA pathway; L-lysine from L-alpha-aminoadipate (fungal route): step 3/3.</text>
</comment>
<dbReference type="SUPFAM" id="SSF54001">
    <property type="entry name" value="Cysteine proteinases"/>
    <property type="match status" value="1"/>
</dbReference>
<evidence type="ECO:0000256" key="2">
    <source>
        <dbReference type="ARBA" id="ARBA00004884"/>
    </source>
</evidence>
<dbReference type="AlphaFoldDB" id="A0A2V5I8F7"/>
<accession>A0A2V5I8F7</accession>
<sequence length="1054" mass="116951">MPSNKIWLRAETKPAEARSALTPTTCKALIDAGYEVTVERSTQRIFDDAEFTKVGAPLVEEGSWVKDAPKDAYVLGLKELPEDDFPLEHVHISFAHCYKQQGGWEKVLSRWPRGGGVLLDLEFLQDESGRRVAAFGWSAGYAGSALAVKNWAWQLTHPEGEPLPGEEPYANQDLLIKSVKASLEAGKKQSGRSPKVLVIGALGRCGNGAVQLAKDVGIPESDIIQWDMAETKKGGPFKEIIEDADIFVNCIYLSSPIPPFVTPESLATPNRRLSVICDVSADTTNPHNPIPVYNITTTFDKPTVPVTLPAGTQGPPLSVISIDHLPSLLPRESSEQFSQALLPSLLQLKDRENARVWKQAEDLFQEKVATLPESFRAAVEKRTYSIPRTPRTLPARLYIYVPSWKSTSLKGAMQEKSTTVAAYAAGASLAAVALFYVFGPNYTIDGDESSDSGRKKSIVGLSNPANDCFINSVLQALAGLGELRVYLIRELHRRELDGPEIYSLLPPLDEIPRDGKPDKIRELQQGTITRALKEMLDRLNERPIYKKTISARPFIQSLEYAYRTRISRSQQDAQEFLQIVAERLCDEYHAGVKARLRAKSMGEPNQVADSDNELPAKSPTDIEVRIDDGSPNGLPAIIDTKLKEIENEHSFPFEGKLESQIECQFCHYKYKPNQTSFVNLTLQVPQKSSTTLSACFDGLLKTEYIDDFKCDRCRLQHALDIKTHDLTRARSGEERKQLEVEIERIQTAISTDPEGSLEGVSLPPSELAPKRKIARHMRIVAFPKIIAIHLSRSIFDQSSSSKNAAKVSFPERLPLGGILSQKWYRLLAIVSHKGSHNSGHYESFRRNHLYAPFSTPDAFSSYAQSRATSENPSEAPSPRLGARQSSGREPSALSISTPSEPPSHSSQSSPAPSRSTSSKESKTSTQSNPLSPTTRPTTSSSRLSFQSNRSRSTTSKQNLSPVSDPLSPANDGGRWSKTFSRTSLTSDQGTQPTTQTAETSVASSFRHRRRRKQNDRWWRISDEKVKECKTSDVLGMQKEVYLLFYELERPNTSA</sequence>
<dbReference type="EMBL" id="KZ825487">
    <property type="protein sequence ID" value="PYI33048.1"/>
    <property type="molecule type" value="Genomic_DNA"/>
</dbReference>
<evidence type="ECO:0000256" key="4">
    <source>
        <dbReference type="ARBA" id="ARBA00011245"/>
    </source>
</evidence>
<dbReference type="PANTHER" id="PTHR11133">
    <property type="entry name" value="SACCHAROPINE DEHYDROGENASE"/>
    <property type="match status" value="1"/>
</dbReference>
<name>A0A2V5I8F7_9EURO</name>
<dbReference type="InterPro" id="IPR018200">
    <property type="entry name" value="USP_CS"/>
</dbReference>
<dbReference type="PROSITE" id="PS00973">
    <property type="entry name" value="USP_2"/>
    <property type="match status" value="1"/>
</dbReference>
<evidence type="ECO:0000256" key="3">
    <source>
        <dbReference type="ARBA" id="ARBA00005689"/>
    </source>
</evidence>
<evidence type="ECO:0000313" key="16">
    <source>
        <dbReference type="EMBL" id="PYI33048.1"/>
    </source>
</evidence>
<dbReference type="Proteomes" id="UP000248817">
    <property type="component" value="Unassembled WGS sequence"/>
</dbReference>
<evidence type="ECO:0000256" key="12">
    <source>
        <dbReference type="ARBA" id="ARBA00033228"/>
    </source>
</evidence>